<keyword evidence="3" id="KW-1185">Reference proteome</keyword>
<feature type="transmembrane region" description="Helical" evidence="1">
    <location>
        <begin position="109"/>
        <end position="126"/>
    </location>
</feature>
<dbReference type="EMBL" id="CP046457">
    <property type="protein sequence ID" value="QGT99368.1"/>
    <property type="molecule type" value="Genomic_DNA"/>
</dbReference>
<dbReference type="KEGG" id="salq:SYNTR_0775"/>
<gene>
    <name evidence="2" type="ORF">SYNTR_0775</name>
</gene>
<keyword evidence="1" id="KW-1133">Transmembrane helix</keyword>
<feature type="transmembrane region" description="Helical" evidence="1">
    <location>
        <begin position="50"/>
        <end position="72"/>
    </location>
</feature>
<accession>A0A6I6D8U7</accession>
<keyword evidence="1" id="KW-0472">Membrane</keyword>
<feature type="transmembrane region" description="Helical" evidence="1">
    <location>
        <begin position="20"/>
        <end position="43"/>
    </location>
</feature>
<dbReference type="RefSeq" id="WP_156203275.1">
    <property type="nucleotide sequence ID" value="NZ_CP046457.1"/>
</dbReference>
<protein>
    <submittedName>
        <fullName evidence="2">Uncharacterized protein</fullName>
    </submittedName>
</protein>
<keyword evidence="1" id="KW-0812">Transmembrane</keyword>
<reference evidence="3" key="1">
    <citation type="journal article" date="2019" name="Microbiology">
        <title>Complete Genome Sequence of an Uncultured Bacterium of the Candidate Phylum Bipolaricaulota.</title>
        <authorList>
            <person name="Kadnikov V.V."/>
            <person name="Mardanov A.V."/>
            <person name="Beletsky A.V."/>
            <person name="Frank Y.A."/>
            <person name="Karnachuk O.V."/>
            <person name="Ravin N.V."/>
        </authorList>
    </citation>
    <scope>NUCLEOTIDE SEQUENCE [LARGE SCALE GENOMIC DNA]</scope>
</reference>
<organism evidence="2 3">
    <name type="scientific">Candidatus Syntrophocurvum alkaliphilum</name>
    <dbReference type="NCBI Taxonomy" id="2293317"/>
    <lineage>
        <taxon>Bacteria</taxon>
        <taxon>Bacillati</taxon>
        <taxon>Bacillota</taxon>
        <taxon>Clostridia</taxon>
        <taxon>Eubacteriales</taxon>
        <taxon>Syntrophomonadaceae</taxon>
        <taxon>Candidatus Syntrophocurvum</taxon>
    </lineage>
</organism>
<dbReference type="AlphaFoldDB" id="A0A6I6D8U7"/>
<proteinExistence type="predicted"/>
<sequence length="256" mass="29152">MLYTISKLLTVGLLRSHIIYLPLAYFATILPISAAFVIAYGLLPALIGGAIYIVSTFAFITFIIHLCSFFFIDLQLAAILAILILGALFLTWSGASFRINYEAEFKRIHLHYISRAAITFLLFWLSNKVFDFEITSKTRFLELRLKNYNVAATNKEGKQKMAKEFYTDLIRLTELIGNDVIIYGFSAGSFEKILIEAGLDKSQITVYKAAIPSHHSLIYGKFERNFYIHIFDLRNVNTVNDSSKRNNNISPLRPIK</sequence>
<name>A0A6I6D8U7_9FIRM</name>
<evidence type="ECO:0000313" key="3">
    <source>
        <dbReference type="Proteomes" id="UP000426444"/>
    </source>
</evidence>
<evidence type="ECO:0000313" key="2">
    <source>
        <dbReference type="EMBL" id="QGT99368.1"/>
    </source>
</evidence>
<dbReference type="Proteomes" id="UP000426444">
    <property type="component" value="Chromosome"/>
</dbReference>
<evidence type="ECO:0000256" key="1">
    <source>
        <dbReference type="SAM" id="Phobius"/>
    </source>
</evidence>
<feature type="transmembrane region" description="Helical" evidence="1">
    <location>
        <begin position="78"/>
        <end position="97"/>
    </location>
</feature>